<dbReference type="GO" id="GO:0005634">
    <property type="term" value="C:nucleus"/>
    <property type="evidence" value="ECO:0007669"/>
    <property type="project" value="TreeGrafter"/>
</dbReference>
<evidence type="ECO:0000313" key="12">
    <source>
        <dbReference type="Proteomes" id="UP000650467"/>
    </source>
</evidence>
<evidence type="ECO:0000256" key="9">
    <source>
        <dbReference type="SAM" id="MobiDB-lite"/>
    </source>
</evidence>
<dbReference type="PANTHER" id="PTHR11668">
    <property type="entry name" value="SERINE/THREONINE PROTEIN PHOSPHATASE"/>
    <property type="match status" value="1"/>
</dbReference>
<feature type="compositionally biased region" description="Low complexity" evidence="9">
    <location>
        <begin position="912"/>
        <end position="927"/>
    </location>
</feature>
<comment type="catalytic activity">
    <reaction evidence="6">
        <text>O-phospho-L-seryl-[protein] + H2O = L-seryl-[protein] + phosphate</text>
        <dbReference type="Rhea" id="RHEA:20629"/>
        <dbReference type="Rhea" id="RHEA-COMP:9863"/>
        <dbReference type="Rhea" id="RHEA-COMP:11604"/>
        <dbReference type="ChEBI" id="CHEBI:15377"/>
        <dbReference type="ChEBI" id="CHEBI:29999"/>
        <dbReference type="ChEBI" id="CHEBI:43474"/>
        <dbReference type="ChEBI" id="CHEBI:83421"/>
        <dbReference type="EC" id="3.1.3.16"/>
    </reaction>
</comment>
<keyword evidence="2" id="KW-0479">Metal-binding</keyword>
<keyword evidence="4" id="KW-0904">Protein phosphatase</keyword>
<protein>
    <recommendedName>
        <fullName evidence="8">Serine/threonine-protein phosphatase</fullName>
        <ecNumber evidence="8">3.1.3.16</ecNumber>
    </recommendedName>
</protein>
<dbReference type="PROSITE" id="PS00125">
    <property type="entry name" value="SER_THR_PHOSPHATASE"/>
    <property type="match status" value="1"/>
</dbReference>
<dbReference type="GO" id="GO:0046872">
    <property type="term" value="F:metal ion binding"/>
    <property type="evidence" value="ECO:0007669"/>
    <property type="project" value="UniProtKB-KW"/>
</dbReference>
<dbReference type="CDD" id="cd00144">
    <property type="entry name" value="MPP_PPP_family"/>
    <property type="match status" value="1"/>
</dbReference>
<sequence>MLLLFSLKIKWPDRIFLLRGNHEIDSINNVYGFRAELTSKWGMHLGTSLYNAFNESFAYMPLAGIAVPPGYEGEVPGITAEDSRQQSDSPRKQVQQLKYVPDRYLMMHGGIGRLEWLSEIAAAKRPLRGGDDEEHGNVLMEVVWSDPAPNDDDTGLQTSGRDGNVGGIVRYGADRVEEFCRRNHITAILRGHEVIQEGMEIAFGGRLLTFFSAANYGGRGTNDGVILNLALIKDQISGNTNIEVHPVRFEAIHYHGSPDNDDSASDVTEMEPHEAEDEPPAPLPDETWQREQLALEGQQPQPQPPSYADVMAHAATLAEVCRQVLAEGALLNPAHQELQQEGSAAHVLSTTSGEGQLQADASACAGCDPALSSMFLWSTAAGAEAAAHGLSPANAGSEGSAGEHTANGTGGGGSSPAAAEEDGNEQIVFCPKPATHSPGRRGLVGGGSSCGSAVPPDPASGAPDGCMQRPSGTSPVLTAEALCALNAMVPNGARLHELRNRWWLQNHGAGPQQAHAGVYDMQRVPPPPPGFEHVKLVRPAPRPPPGFGPLPRPEPGSTPHAAGQHGSMASAATASGDGASGGEDEGALASIAAGGFRAALAPAAAQQATARPLAVVRDNGEAGRATLALQSTGDMPDTSNLRRPFLYLAAAVAAEFADVQRAYDNLALAAQHAAARPLAAEPLASVRGNAEAGRAATAPLSLEADLVGKPPSYVALQSTCFDDEEPWEMPDLTNGPYVQRPYDDVVVAAAEPAAAADDAASSGSGGGNSGFGSPVNSAGFGSPVTSPTVARNGAQISARLDNEAASLVTAVQAQLFGAAAGSPPPTDSSPGARQVPSPLAALASSAPQTVFAVPSLSMLAPLLMQTAGAVFDAAADGDQAMADMDASQGDGEDDAVMRDAGGSGGMDVEPSAEAAGQGDEQQQAGHGSAPAAGAMVVEILVAGSPVTSPDHQGASSGAAGAVQPPSVPQLPPPEDQALSFPLLGIQSGTTTPFRLPVMVAPAGPQAGAAAPQPMPMITGSWSPTADAMAAAAMAGARSGRSSGGGFKFIPVAGAVTTGSPSSGGPAPGAQRVLSPGWAGYPARPASDPLPATARTRRVSMGSAGAAAAAAAAATAPRGNVGAMSVTGFPNRLALGTSEGSASIHAAIQHGHDPRRPTPPRMCRETGAVIENEPSQ</sequence>
<reference evidence="11" key="1">
    <citation type="journal article" date="2020" name="bioRxiv">
        <title>Comparative genomics of Chlamydomonas.</title>
        <authorList>
            <person name="Craig R.J."/>
            <person name="Hasan A.R."/>
            <person name="Ness R.W."/>
            <person name="Keightley P.D."/>
        </authorList>
    </citation>
    <scope>NUCLEOTIDE SEQUENCE</scope>
    <source>
        <strain evidence="11">SAG 7.73</strain>
    </source>
</reference>
<comment type="catalytic activity">
    <reaction evidence="7 8">
        <text>O-phospho-L-threonyl-[protein] + H2O = L-threonyl-[protein] + phosphate</text>
        <dbReference type="Rhea" id="RHEA:47004"/>
        <dbReference type="Rhea" id="RHEA-COMP:11060"/>
        <dbReference type="Rhea" id="RHEA-COMP:11605"/>
        <dbReference type="ChEBI" id="CHEBI:15377"/>
        <dbReference type="ChEBI" id="CHEBI:30013"/>
        <dbReference type="ChEBI" id="CHEBI:43474"/>
        <dbReference type="ChEBI" id="CHEBI:61977"/>
        <dbReference type="EC" id="3.1.3.16"/>
    </reaction>
</comment>
<evidence type="ECO:0000256" key="1">
    <source>
        <dbReference type="ARBA" id="ARBA00001936"/>
    </source>
</evidence>
<comment type="cofactor">
    <cofactor evidence="1">
        <name>Mn(2+)</name>
        <dbReference type="ChEBI" id="CHEBI:29035"/>
    </cofactor>
</comment>
<dbReference type="SUPFAM" id="SSF56300">
    <property type="entry name" value="Metallo-dependent phosphatases"/>
    <property type="match status" value="1"/>
</dbReference>
<feature type="region of interest" description="Disordered" evidence="9">
    <location>
        <begin position="74"/>
        <end position="93"/>
    </location>
</feature>
<feature type="region of interest" description="Disordered" evidence="9">
    <location>
        <begin position="945"/>
        <end position="973"/>
    </location>
</feature>
<feature type="region of interest" description="Disordered" evidence="9">
    <location>
        <begin position="883"/>
        <end position="930"/>
    </location>
</feature>
<evidence type="ECO:0000256" key="5">
    <source>
        <dbReference type="ARBA" id="ARBA00023211"/>
    </source>
</evidence>
<evidence type="ECO:0000256" key="4">
    <source>
        <dbReference type="ARBA" id="ARBA00022912"/>
    </source>
</evidence>
<dbReference type="SMART" id="SM00156">
    <property type="entry name" value="PP2Ac"/>
    <property type="match status" value="1"/>
</dbReference>
<evidence type="ECO:0000259" key="10">
    <source>
        <dbReference type="PROSITE" id="PS00125"/>
    </source>
</evidence>
<dbReference type="Gene3D" id="3.60.21.10">
    <property type="match status" value="1"/>
</dbReference>
<keyword evidence="3 8" id="KW-0378">Hydrolase</keyword>
<dbReference type="InterPro" id="IPR050341">
    <property type="entry name" value="PP1_catalytic_subunit"/>
</dbReference>
<feature type="region of interest" description="Disordered" evidence="9">
    <location>
        <begin position="390"/>
        <end position="471"/>
    </location>
</feature>
<evidence type="ECO:0000256" key="3">
    <source>
        <dbReference type="ARBA" id="ARBA00022801"/>
    </source>
</evidence>
<evidence type="ECO:0000256" key="7">
    <source>
        <dbReference type="ARBA" id="ARBA00048336"/>
    </source>
</evidence>
<comment type="similarity">
    <text evidence="8">Belongs to the PPP phosphatase family.</text>
</comment>
<dbReference type="PANTHER" id="PTHR11668:SF300">
    <property type="entry name" value="SERINE_THREONINE-PROTEIN PHOSPHATASE"/>
    <property type="match status" value="1"/>
</dbReference>
<feature type="compositionally biased region" description="Pro residues" evidence="9">
    <location>
        <begin position="540"/>
        <end position="556"/>
    </location>
</feature>
<feature type="domain" description="Serine/threonine specific protein phosphatases" evidence="10">
    <location>
        <begin position="18"/>
        <end position="23"/>
    </location>
</feature>
<dbReference type="OrthoDB" id="546816at2759"/>
<keyword evidence="12" id="KW-1185">Reference proteome</keyword>
<feature type="compositionally biased region" description="Basic and acidic residues" evidence="9">
    <location>
        <begin position="81"/>
        <end position="91"/>
    </location>
</feature>
<dbReference type="PRINTS" id="PR00114">
    <property type="entry name" value="STPHPHTASE"/>
</dbReference>
<evidence type="ECO:0000256" key="8">
    <source>
        <dbReference type="RuleBase" id="RU004273"/>
    </source>
</evidence>
<feature type="compositionally biased region" description="Low complexity" evidence="9">
    <location>
        <begin position="953"/>
        <end position="964"/>
    </location>
</feature>
<feature type="region of interest" description="Disordered" evidence="9">
    <location>
        <begin position="253"/>
        <end position="285"/>
    </location>
</feature>
<organism evidence="11 12">
    <name type="scientific">Chlamydomonas incerta</name>
    <dbReference type="NCBI Taxonomy" id="51695"/>
    <lineage>
        <taxon>Eukaryota</taxon>
        <taxon>Viridiplantae</taxon>
        <taxon>Chlorophyta</taxon>
        <taxon>core chlorophytes</taxon>
        <taxon>Chlorophyceae</taxon>
        <taxon>CS clade</taxon>
        <taxon>Chlamydomonadales</taxon>
        <taxon>Chlamydomonadaceae</taxon>
        <taxon>Chlamydomonas</taxon>
    </lineage>
</organism>
<evidence type="ECO:0000313" key="11">
    <source>
        <dbReference type="EMBL" id="KAG2443721.1"/>
    </source>
</evidence>
<dbReference type="GO" id="GO:0005737">
    <property type="term" value="C:cytoplasm"/>
    <property type="evidence" value="ECO:0007669"/>
    <property type="project" value="TreeGrafter"/>
</dbReference>
<evidence type="ECO:0000256" key="2">
    <source>
        <dbReference type="ARBA" id="ARBA00022723"/>
    </source>
</evidence>
<accession>A0A836B052</accession>
<keyword evidence="5" id="KW-0464">Manganese</keyword>
<dbReference type="InterPro" id="IPR004843">
    <property type="entry name" value="Calcineurin-like_PHP"/>
</dbReference>
<feature type="compositionally biased region" description="Low complexity" evidence="9">
    <location>
        <begin position="566"/>
        <end position="577"/>
    </location>
</feature>
<dbReference type="InterPro" id="IPR006186">
    <property type="entry name" value="Ser/Thr-sp_prot-phosphatase"/>
</dbReference>
<gene>
    <name evidence="11" type="ORF">HXX76_002067</name>
</gene>
<feature type="region of interest" description="Disordered" evidence="9">
    <location>
        <begin position="538"/>
        <end position="584"/>
    </location>
</feature>
<feature type="region of interest" description="Disordered" evidence="9">
    <location>
        <begin position="1139"/>
        <end position="1175"/>
    </location>
</feature>
<dbReference type="GO" id="GO:0004722">
    <property type="term" value="F:protein serine/threonine phosphatase activity"/>
    <property type="evidence" value="ECO:0007669"/>
    <property type="project" value="UniProtKB-EC"/>
</dbReference>
<dbReference type="Proteomes" id="UP000650467">
    <property type="component" value="Unassembled WGS sequence"/>
</dbReference>
<comment type="caution">
    <text evidence="11">The sequence shown here is derived from an EMBL/GenBank/DDBJ whole genome shotgun (WGS) entry which is preliminary data.</text>
</comment>
<dbReference type="InterPro" id="IPR029052">
    <property type="entry name" value="Metallo-depent_PP-like"/>
</dbReference>
<name>A0A836B052_CHLIN</name>
<proteinExistence type="inferred from homology"/>
<evidence type="ECO:0000256" key="6">
    <source>
        <dbReference type="ARBA" id="ARBA00047761"/>
    </source>
</evidence>
<dbReference type="EMBL" id="JAEHOC010000003">
    <property type="protein sequence ID" value="KAG2443721.1"/>
    <property type="molecule type" value="Genomic_DNA"/>
</dbReference>
<dbReference type="EC" id="3.1.3.16" evidence="8"/>
<dbReference type="AlphaFoldDB" id="A0A836B052"/>
<dbReference type="Pfam" id="PF00149">
    <property type="entry name" value="Metallophos"/>
    <property type="match status" value="1"/>
</dbReference>